<reference evidence="8" key="1">
    <citation type="submission" date="2021-01" db="EMBL/GenBank/DDBJ databases">
        <authorList>
            <person name="Corre E."/>
            <person name="Pelletier E."/>
            <person name="Niang G."/>
            <person name="Scheremetjew M."/>
            <person name="Finn R."/>
            <person name="Kale V."/>
            <person name="Holt S."/>
            <person name="Cochrane G."/>
            <person name="Meng A."/>
            <person name="Brown T."/>
            <person name="Cohen L."/>
        </authorList>
    </citation>
    <scope>NUCLEOTIDE SEQUENCE</scope>
    <source>
        <strain evidence="8">CCMP325</strain>
    </source>
</reference>
<keyword evidence="2" id="KW-0698">rRNA processing</keyword>
<comment type="similarity">
    <text evidence="1">Belongs to the class I-like SAM-binding methyltransferase superfamily. RNA methyltransferase RlmE family.</text>
</comment>
<gene>
    <name evidence="8" type="ORF">HPHI1048_LOCUS4270</name>
</gene>
<dbReference type="EMBL" id="HBEO01006029">
    <property type="protein sequence ID" value="CAD8472623.1"/>
    <property type="molecule type" value="Transcribed_RNA"/>
</dbReference>
<proteinExistence type="inferred from homology"/>
<evidence type="ECO:0000256" key="3">
    <source>
        <dbReference type="ARBA" id="ARBA00022603"/>
    </source>
</evidence>
<dbReference type="Pfam" id="PF01728">
    <property type="entry name" value="FtsJ"/>
    <property type="match status" value="1"/>
</dbReference>
<evidence type="ECO:0000259" key="7">
    <source>
        <dbReference type="Pfam" id="PF01728"/>
    </source>
</evidence>
<evidence type="ECO:0000313" key="8">
    <source>
        <dbReference type="EMBL" id="CAD8472623.1"/>
    </source>
</evidence>
<protein>
    <recommendedName>
        <fullName evidence="6">rRNA methyltransferase 2, mitochondrial</fullName>
    </recommendedName>
</protein>
<organism evidence="8">
    <name type="scientific">Hanusia phi</name>
    <dbReference type="NCBI Taxonomy" id="3032"/>
    <lineage>
        <taxon>Eukaryota</taxon>
        <taxon>Cryptophyceae</taxon>
        <taxon>Pyrenomonadales</taxon>
        <taxon>Geminigeraceae</taxon>
        <taxon>Hanusia</taxon>
    </lineage>
</organism>
<accession>A0A7S0E2E1</accession>
<dbReference type="AlphaFoldDB" id="A0A7S0E2E1"/>
<keyword evidence="3" id="KW-0489">Methyltransferase</keyword>
<evidence type="ECO:0000256" key="6">
    <source>
        <dbReference type="ARBA" id="ARBA00041184"/>
    </source>
</evidence>
<dbReference type="InterPro" id="IPR002877">
    <property type="entry name" value="RNA_MeTrfase_FtsJ_dom"/>
</dbReference>
<dbReference type="GO" id="GO:0008650">
    <property type="term" value="F:rRNA (uridine-2'-O-)-methyltransferase activity"/>
    <property type="evidence" value="ECO:0007669"/>
    <property type="project" value="TreeGrafter"/>
</dbReference>
<keyword evidence="5" id="KW-0949">S-adenosyl-L-methionine</keyword>
<evidence type="ECO:0000256" key="1">
    <source>
        <dbReference type="ARBA" id="ARBA00009258"/>
    </source>
</evidence>
<dbReference type="SUPFAM" id="SSF53335">
    <property type="entry name" value="S-adenosyl-L-methionine-dependent methyltransferases"/>
    <property type="match status" value="1"/>
</dbReference>
<dbReference type="InterPro" id="IPR029063">
    <property type="entry name" value="SAM-dependent_MTases_sf"/>
</dbReference>
<evidence type="ECO:0000256" key="4">
    <source>
        <dbReference type="ARBA" id="ARBA00022679"/>
    </source>
</evidence>
<sequence>MEEWLKRGGKAVVKVFRGEGYDECLNEMRARFNEVKVRKPEASRGRSTEIFLVGVGFKGAVDVQMGQERAEEEEEDRTVLVAEEKPKTKKKKKLDDLMDGMYGDM</sequence>
<dbReference type="Gene3D" id="3.40.50.150">
    <property type="entry name" value="Vaccinia Virus protein VP39"/>
    <property type="match status" value="1"/>
</dbReference>
<feature type="domain" description="Ribosomal RNA methyltransferase FtsJ" evidence="7">
    <location>
        <begin position="3"/>
        <end position="57"/>
    </location>
</feature>
<evidence type="ECO:0000256" key="5">
    <source>
        <dbReference type="ARBA" id="ARBA00022691"/>
    </source>
</evidence>
<keyword evidence="4" id="KW-0808">Transferase</keyword>
<dbReference type="PANTHER" id="PTHR10920:SF18">
    <property type="entry name" value="RRNA METHYLTRANSFERASE 2, MITOCHONDRIAL"/>
    <property type="match status" value="1"/>
</dbReference>
<evidence type="ECO:0000256" key="2">
    <source>
        <dbReference type="ARBA" id="ARBA00022552"/>
    </source>
</evidence>
<name>A0A7S0E2E1_9CRYP</name>
<dbReference type="InterPro" id="IPR050082">
    <property type="entry name" value="RNA_methyltr_RlmE"/>
</dbReference>
<dbReference type="PANTHER" id="PTHR10920">
    <property type="entry name" value="RIBOSOMAL RNA METHYLTRANSFERASE"/>
    <property type="match status" value="1"/>
</dbReference>